<evidence type="ECO:0000313" key="1">
    <source>
        <dbReference type="EMBL" id="AOV62162.1"/>
    </source>
</evidence>
<keyword evidence="3" id="KW-1185">Reference proteome</keyword>
<dbReference type="KEGG" id="vg:30308292"/>
<evidence type="ECO:0000313" key="2">
    <source>
        <dbReference type="EMBL" id="QLF86289.1"/>
    </source>
</evidence>
<dbReference type="EMBL" id="KU686212">
    <property type="protein sequence ID" value="AOV62162.1"/>
    <property type="molecule type" value="Genomic_DNA"/>
</dbReference>
<reference evidence="2 4" key="3">
    <citation type="submission" date="2020-07" db="EMBL/GenBank/DDBJ databases">
        <title>Signatures of coevolution in a cyanophage population.</title>
        <authorList>
            <person name="Abebe J."/>
        </authorList>
    </citation>
    <scope>NUCLEOTIDE SEQUENCE [LARGE SCALE GENOMIC DNA]</scope>
    <source>
        <strain evidence="2">0809CC03</strain>
    </source>
</reference>
<dbReference type="RefSeq" id="YP_009323171.1">
    <property type="nucleotide sequence ID" value="NC_031927.1"/>
</dbReference>
<dbReference type="EMBL" id="MT586120">
    <property type="protein sequence ID" value="QLF86289.1"/>
    <property type="molecule type" value="Genomic_DNA"/>
</dbReference>
<organism evidence="1 3">
    <name type="scientific">Synechococcus phage S-CAM7</name>
    <dbReference type="NCBI Taxonomy" id="1883368"/>
    <lineage>
        <taxon>Viruses</taxon>
        <taxon>Duplodnaviria</taxon>
        <taxon>Heunggongvirae</taxon>
        <taxon>Uroviricota</taxon>
        <taxon>Caudoviricetes</taxon>
        <taxon>Pantevenvirales</taxon>
        <taxon>Kyanoviridae</taxon>
        <taxon>Mazuvirus</taxon>
        <taxon>Mazuvirus scam7</taxon>
    </lineage>
</organism>
<evidence type="ECO:0000313" key="4">
    <source>
        <dbReference type="Proteomes" id="UP000510897"/>
    </source>
</evidence>
<gene>
    <name evidence="1" type="ORF">C490910_238</name>
    <name evidence="2" type="ORF">CC030809_00241</name>
</gene>
<name>A0A1D8KU39_9CAUD</name>
<dbReference type="GeneID" id="30308292"/>
<proteinExistence type="predicted"/>
<dbReference type="Proteomes" id="UP000510897">
    <property type="component" value="Segment"/>
</dbReference>
<evidence type="ECO:0000313" key="3">
    <source>
        <dbReference type="Proteomes" id="UP000203902"/>
    </source>
</evidence>
<sequence>MYDKNQPENEHFWKTSMKTLMARKIVIDIEEKLPGLLDEWYREHGLDTPPWRQNKPYFDDDGNIIRPD</sequence>
<protein>
    <submittedName>
        <fullName evidence="1">Uncharacterized protein</fullName>
    </submittedName>
</protein>
<accession>A0A1D8KU39</accession>
<dbReference type="Proteomes" id="UP000203902">
    <property type="component" value="Segment"/>
</dbReference>
<reference evidence="2 4" key="2">
    <citation type="submission" date="2020-06" db="EMBL/GenBank/DDBJ databases">
        <authorList>
            <person name="Puxty R.J."/>
            <person name="Weihe C."/>
            <person name="Marston M.F."/>
            <person name="Martiny J.B.H."/>
        </authorList>
    </citation>
    <scope>NUCLEOTIDE SEQUENCE [LARGE SCALE GENOMIC DNA]</scope>
    <source>
        <strain evidence="2">0809CC03</strain>
    </source>
</reference>
<reference evidence="1 3" key="1">
    <citation type="journal article" date="2016" name="Virology">
        <title>The genomic content and context of auxiliary metabolic genes in marine cyanomyoviruses.</title>
        <authorList>
            <person name="Crummett L.T."/>
            <person name="Puxty R.J."/>
            <person name="Weihe C."/>
            <person name="Marston M.F."/>
            <person name="Martiny J.B."/>
        </authorList>
    </citation>
    <scope>NUCLEOTIDE SEQUENCE [LARGE SCALE GENOMIC DNA]</scope>
    <source>
        <strain evidence="1">0910CC49</strain>
    </source>
</reference>